<dbReference type="InterPro" id="IPR011006">
    <property type="entry name" value="CheY-like_superfamily"/>
</dbReference>
<keyword evidence="5" id="KW-1185">Reference proteome</keyword>
<evidence type="ECO:0000259" key="3">
    <source>
        <dbReference type="PROSITE" id="PS50110"/>
    </source>
</evidence>
<name>A0ABW5BAW4_9BACT</name>
<keyword evidence="1 2" id="KW-0597">Phosphoprotein</keyword>
<dbReference type="SUPFAM" id="SSF52172">
    <property type="entry name" value="CheY-like"/>
    <property type="match status" value="1"/>
</dbReference>
<reference evidence="5" key="1">
    <citation type="journal article" date="2019" name="Int. J. Syst. Evol. Microbiol.">
        <title>The Global Catalogue of Microorganisms (GCM) 10K type strain sequencing project: providing services to taxonomists for standard genome sequencing and annotation.</title>
        <authorList>
            <consortium name="The Broad Institute Genomics Platform"/>
            <consortium name="The Broad Institute Genome Sequencing Center for Infectious Disease"/>
            <person name="Wu L."/>
            <person name="Ma J."/>
        </authorList>
    </citation>
    <scope>NUCLEOTIDE SEQUENCE [LARGE SCALE GENOMIC DNA]</scope>
    <source>
        <strain evidence="5">KCTC 19812</strain>
    </source>
</reference>
<dbReference type="Pfam" id="PF00072">
    <property type="entry name" value="Response_reg"/>
    <property type="match status" value="1"/>
</dbReference>
<dbReference type="RefSeq" id="WP_380803439.1">
    <property type="nucleotide sequence ID" value="NZ_JBHUIV010000018.1"/>
</dbReference>
<evidence type="ECO:0000256" key="2">
    <source>
        <dbReference type="PROSITE-ProRule" id="PRU00169"/>
    </source>
</evidence>
<evidence type="ECO:0000256" key="1">
    <source>
        <dbReference type="ARBA" id="ARBA00022553"/>
    </source>
</evidence>
<dbReference type="PANTHER" id="PTHR44591:SF3">
    <property type="entry name" value="RESPONSE REGULATORY DOMAIN-CONTAINING PROTEIN"/>
    <property type="match status" value="1"/>
</dbReference>
<evidence type="ECO:0000313" key="5">
    <source>
        <dbReference type="Proteomes" id="UP001597414"/>
    </source>
</evidence>
<gene>
    <name evidence="4" type="ORF">ACFSKV_12975</name>
</gene>
<organism evidence="4 5">
    <name type="scientific">Shivajiella indica</name>
    <dbReference type="NCBI Taxonomy" id="872115"/>
    <lineage>
        <taxon>Bacteria</taxon>
        <taxon>Pseudomonadati</taxon>
        <taxon>Bacteroidota</taxon>
        <taxon>Cytophagia</taxon>
        <taxon>Cytophagales</taxon>
        <taxon>Cyclobacteriaceae</taxon>
        <taxon>Shivajiella</taxon>
    </lineage>
</organism>
<feature type="domain" description="Response regulatory" evidence="3">
    <location>
        <begin position="5"/>
        <end position="119"/>
    </location>
</feature>
<protein>
    <submittedName>
        <fullName evidence="4">Response regulator</fullName>
    </submittedName>
</protein>
<proteinExistence type="predicted"/>
<dbReference type="SMART" id="SM00448">
    <property type="entry name" value="REC"/>
    <property type="match status" value="1"/>
</dbReference>
<dbReference type="InterPro" id="IPR001789">
    <property type="entry name" value="Sig_transdc_resp-reg_receiver"/>
</dbReference>
<accession>A0ABW5BAW4</accession>
<dbReference type="Gene3D" id="3.40.50.2300">
    <property type="match status" value="1"/>
</dbReference>
<evidence type="ECO:0000313" key="4">
    <source>
        <dbReference type="EMBL" id="MFD2202481.1"/>
    </source>
</evidence>
<sequence length="119" mass="13491">MMNKNILIVEDDVVFCKLLTRFLTKNNFDVMDAQSGKDALELVNLNQFELAILDYRLPDMTGIEILKKVKEKKPNAKVVMITRYGDQEVAVKSIESGADAFISKPINPEELLQVIQGFE</sequence>
<dbReference type="EMBL" id="JBHUIV010000018">
    <property type="protein sequence ID" value="MFD2202481.1"/>
    <property type="molecule type" value="Genomic_DNA"/>
</dbReference>
<dbReference type="PANTHER" id="PTHR44591">
    <property type="entry name" value="STRESS RESPONSE REGULATOR PROTEIN 1"/>
    <property type="match status" value="1"/>
</dbReference>
<feature type="modified residue" description="4-aspartylphosphate" evidence="2">
    <location>
        <position position="54"/>
    </location>
</feature>
<comment type="caution">
    <text evidence="4">The sequence shown here is derived from an EMBL/GenBank/DDBJ whole genome shotgun (WGS) entry which is preliminary data.</text>
</comment>
<dbReference type="Proteomes" id="UP001597414">
    <property type="component" value="Unassembled WGS sequence"/>
</dbReference>
<dbReference type="InterPro" id="IPR050595">
    <property type="entry name" value="Bact_response_regulator"/>
</dbReference>
<dbReference type="PROSITE" id="PS50110">
    <property type="entry name" value="RESPONSE_REGULATORY"/>
    <property type="match status" value="1"/>
</dbReference>